<evidence type="ECO:0000313" key="11">
    <source>
        <dbReference type="EMBL" id="MRD45883.1"/>
    </source>
</evidence>
<evidence type="ECO:0000256" key="5">
    <source>
        <dbReference type="ARBA" id="ARBA00022692"/>
    </source>
</evidence>
<keyword evidence="6 9" id="KW-1133">Transmembrane helix</keyword>
<dbReference type="PANTHER" id="PTHR35011:SF10">
    <property type="entry name" value="TRAP TRANSPORTER SMALL PERMEASE PROTEIN"/>
    <property type="match status" value="1"/>
</dbReference>
<comment type="caution">
    <text evidence="11">The sequence shown here is derived from an EMBL/GenBank/DDBJ whole genome shotgun (WGS) entry which is preliminary data.</text>
</comment>
<sequence>MRVLEILAKACALAAGALVAAMVILSCGSIIGRETIGKTITGDFELVGLATGAAVGLFMPLCQLHRSNIVVDVFTSRAPEAVNAVLERIGALLLGLCCALLAWRAALGGLSSYNSNSSTMLLGVPEWLAYAPMVPGFALTAIIAIWQAAFGFRRRTHHPGDDE</sequence>
<gene>
    <name evidence="11" type="ORF">GHT07_01220</name>
</gene>
<feature type="transmembrane region" description="Helical" evidence="9">
    <location>
        <begin position="85"/>
        <end position="107"/>
    </location>
</feature>
<dbReference type="EMBL" id="WJBU01000001">
    <property type="protein sequence ID" value="MRD45883.1"/>
    <property type="molecule type" value="Genomic_DNA"/>
</dbReference>
<dbReference type="GO" id="GO:0015740">
    <property type="term" value="P:C4-dicarboxylate transport"/>
    <property type="evidence" value="ECO:0007669"/>
    <property type="project" value="TreeGrafter"/>
</dbReference>
<evidence type="ECO:0000256" key="3">
    <source>
        <dbReference type="ARBA" id="ARBA00022475"/>
    </source>
</evidence>
<dbReference type="GO" id="GO:0022857">
    <property type="term" value="F:transmembrane transporter activity"/>
    <property type="evidence" value="ECO:0007669"/>
    <property type="project" value="UniProtKB-UniRule"/>
</dbReference>
<evidence type="ECO:0000256" key="4">
    <source>
        <dbReference type="ARBA" id="ARBA00022519"/>
    </source>
</evidence>
<dbReference type="InterPro" id="IPR007387">
    <property type="entry name" value="TRAP_DctQ"/>
</dbReference>
<comment type="subcellular location">
    <subcellularLocation>
        <location evidence="1 9">Cell inner membrane</location>
        <topology evidence="1 9">Multi-pass membrane protein</topology>
    </subcellularLocation>
</comment>
<accession>A0A844AYM5</accession>
<dbReference type="AlphaFoldDB" id="A0A844AYM5"/>
<evidence type="ECO:0000256" key="1">
    <source>
        <dbReference type="ARBA" id="ARBA00004429"/>
    </source>
</evidence>
<dbReference type="InterPro" id="IPR055348">
    <property type="entry name" value="DctQ"/>
</dbReference>
<comment type="similarity">
    <text evidence="8 9">Belongs to the TRAP transporter small permease family.</text>
</comment>
<proteinExistence type="inferred from homology"/>
<evidence type="ECO:0000256" key="9">
    <source>
        <dbReference type="RuleBase" id="RU369079"/>
    </source>
</evidence>
<keyword evidence="3" id="KW-1003">Cell membrane</keyword>
<evidence type="ECO:0000313" key="12">
    <source>
        <dbReference type="Proteomes" id="UP000487350"/>
    </source>
</evidence>
<evidence type="ECO:0000256" key="7">
    <source>
        <dbReference type="ARBA" id="ARBA00023136"/>
    </source>
</evidence>
<dbReference type="RefSeq" id="WP_153583227.1">
    <property type="nucleotide sequence ID" value="NZ_WJBU01000001.1"/>
</dbReference>
<dbReference type="PROSITE" id="PS51257">
    <property type="entry name" value="PROKAR_LIPOPROTEIN"/>
    <property type="match status" value="1"/>
</dbReference>
<evidence type="ECO:0000259" key="10">
    <source>
        <dbReference type="Pfam" id="PF04290"/>
    </source>
</evidence>
<comment type="subunit">
    <text evidence="9">The complex comprises the extracytoplasmic solute receptor protein and the two transmembrane proteins.</text>
</comment>
<dbReference type="OrthoDB" id="6900059at2"/>
<feature type="transmembrane region" description="Helical" evidence="9">
    <location>
        <begin position="12"/>
        <end position="32"/>
    </location>
</feature>
<dbReference type="Proteomes" id="UP000487350">
    <property type="component" value="Unassembled WGS sequence"/>
</dbReference>
<keyword evidence="12" id="KW-1185">Reference proteome</keyword>
<feature type="domain" description="Tripartite ATP-independent periplasmic transporters DctQ component" evidence="10">
    <location>
        <begin position="22"/>
        <end position="149"/>
    </location>
</feature>
<reference evidence="11 12" key="1">
    <citation type="submission" date="2019-11" db="EMBL/GenBank/DDBJ databases">
        <title>Caenimonas koreensis gen. nov., sp. nov., isolated from activated sludge.</title>
        <authorList>
            <person name="Seung H.R."/>
        </authorList>
    </citation>
    <scope>NUCLEOTIDE SEQUENCE [LARGE SCALE GENOMIC DNA]</scope>
    <source>
        <strain evidence="11 12">EMB320</strain>
    </source>
</reference>
<name>A0A844AYM5_9BURK</name>
<protein>
    <recommendedName>
        <fullName evidence="9">TRAP transporter small permease protein</fullName>
    </recommendedName>
</protein>
<keyword evidence="5 9" id="KW-0812">Transmembrane</keyword>
<feature type="transmembrane region" description="Helical" evidence="9">
    <location>
        <begin position="44"/>
        <end position="64"/>
    </location>
</feature>
<evidence type="ECO:0000256" key="8">
    <source>
        <dbReference type="ARBA" id="ARBA00038436"/>
    </source>
</evidence>
<keyword evidence="4 9" id="KW-0997">Cell inner membrane</keyword>
<evidence type="ECO:0000256" key="6">
    <source>
        <dbReference type="ARBA" id="ARBA00022989"/>
    </source>
</evidence>
<dbReference type="GO" id="GO:0005886">
    <property type="term" value="C:plasma membrane"/>
    <property type="evidence" value="ECO:0007669"/>
    <property type="project" value="UniProtKB-SubCell"/>
</dbReference>
<organism evidence="11 12">
    <name type="scientific">Caenimonas koreensis DSM 17982</name>
    <dbReference type="NCBI Taxonomy" id="1121255"/>
    <lineage>
        <taxon>Bacteria</taxon>
        <taxon>Pseudomonadati</taxon>
        <taxon>Pseudomonadota</taxon>
        <taxon>Betaproteobacteria</taxon>
        <taxon>Burkholderiales</taxon>
        <taxon>Comamonadaceae</taxon>
        <taxon>Caenimonas</taxon>
    </lineage>
</organism>
<evidence type="ECO:0000256" key="2">
    <source>
        <dbReference type="ARBA" id="ARBA00022448"/>
    </source>
</evidence>
<keyword evidence="2 9" id="KW-0813">Transport</keyword>
<comment type="function">
    <text evidence="9">Part of the tripartite ATP-independent periplasmic (TRAP) transport system.</text>
</comment>
<feature type="transmembrane region" description="Helical" evidence="9">
    <location>
        <begin position="127"/>
        <end position="146"/>
    </location>
</feature>
<keyword evidence="7 9" id="KW-0472">Membrane</keyword>
<dbReference type="PANTHER" id="PTHR35011">
    <property type="entry name" value="2,3-DIKETO-L-GULONATE TRAP TRANSPORTER SMALL PERMEASE PROTEIN YIAM"/>
    <property type="match status" value="1"/>
</dbReference>
<dbReference type="Pfam" id="PF04290">
    <property type="entry name" value="DctQ"/>
    <property type="match status" value="1"/>
</dbReference>